<protein>
    <submittedName>
        <fullName evidence="2">Uncharacterized protein</fullName>
    </submittedName>
</protein>
<name>A0A0J9EQY7_AJEDA</name>
<proteinExistence type="predicted"/>
<keyword evidence="1" id="KW-0472">Membrane</keyword>
<evidence type="ECO:0000256" key="1">
    <source>
        <dbReference type="SAM" id="Phobius"/>
    </source>
</evidence>
<sequence length="70" mass="8803">MKNIHIFRNKNMNIILFYTYKCETCISYLRYYYKNELFIYCVLLSVFLYISLFLSEKSHMYYNYIYNSKI</sequence>
<keyword evidence="1" id="KW-1133">Transmembrane helix</keyword>
<gene>
    <name evidence="2" type="ORF">BDDG_12842</name>
</gene>
<dbReference type="Proteomes" id="UP000007802">
    <property type="component" value="Unassembled WGS sequence"/>
</dbReference>
<reference evidence="2" key="1">
    <citation type="submission" date="2010-03" db="EMBL/GenBank/DDBJ databases">
        <title>Annotation of Blastomyces dermatitidis strain ATCC 18188.</title>
        <authorList>
            <consortium name="The Broad Institute Genome Sequencing Platform"/>
            <consortium name="Broad Institute Genome Sequencing Center for Infectious Disease."/>
            <person name="Cuomo C."/>
            <person name="Klein B."/>
            <person name="Sullivan T."/>
            <person name="Heitman J."/>
            <person name="Young S."/>
            <person name="Zeng Q."/>
            <person name="Gargeya S."/>
            <person name="Alvarado L."/>
            <person name="Berlin A.M."/>
            <person name="Chapman S.B."/>
            <person name="Chen Z."/>
            <person name="Freedman E."/>
            <person name="Gellesch M."/>
            <person name="Goldberg J."/>
            <person name="Griggs A."/>
            <person name="Gujja S."/>
            <person name="Heilman E."/>
            <person name="Heiman D."/>
            <person name="Howarth C."/>
            <person name="Mehta T."/>
            <person name="Neiman D."/>
            <person name="Pearson M."/>
            <person name="Roberts A."/>
            <person name="Saif S."/>
            <person name="Shea T."/>
            <person name="Shenoy N."/>
            <person name="Sisk P."/>
            <person name="Stolte C."/>
            <person name="Sykes S."/>
            <person name="White J."/>
            <person name="Yandava C."/>
            <person name="Haas B."/>
            <person name="Nusbaum C."/>
            <person name="Birren B."/>
        </authorList>
    </citation>
    <scope>NUCLEOTIDE SEQUENCE</scope>
    <source>
        <strain evidence="2">ATCC 18188</strain>
    </source>
</reference>
<dbReference type="AlphaFoldDB" id="A0A0J9EQY7"/>
<feature type="transmembrane region" description="Helical" evidence="1">
    <location>
        <begin position="37"/>
        <end position="54"/>
    </location>
</feature>
<keyword evidence="1" id="KW-0812">Transmembrane</keyword>
<accession>A0A0J9EQY7</accession>
<organism evidence="2">
    <name type="scientific">Ajellomyces dermatitidis (strain ATCC 18188 / CBS 674.68)</name>
    <name type="common">Blastomyces dermatitidis</name>
    <dbReference type="NCBI Taxonomy" id="653446"/>
    <lineage>
        <taxon>Eukaryota</taxon>
        <taxon>Fungi</taxon>
        <taxon>Dikarya</taxon>
        <taxon>Ascomycota</taxon>
        <taxon>Pezizomycotina</taxon>
        <taxon>Eurotiomycetes</taxon>
        <taxon>Eurotiomycetidae</taxon>
        <taxon>Onygenales</taxon>
        <taxon>Ajellomycetaceae</taxon>
        <taxon>Blastomyces</taxon>
    </lineage>
</organism>
<feature type="non-terminal residue" evidence="2">
    <location>
        <position position="70"/>
    </location>
</feature>
<evidence type="ECO:0000313" key="2">
    <source>
        <dbReference type="EMBL" id="KMW68467.1"/>
    </source>
</evidence>
<dbReference type="EMBL" id="GG749479">
    <property type="protein sequence ID" value="KMW68467.1"/>
    <property type="molecule type" value="Genomic_DNA"/>
</dbReference>